<dbReference type="InterPro" id="IPR004589">
    <property type="entry name" value="DNA_helicase_ATP-dep_RecQ"/>
</dbReference>
<dbReference type="GO" id="GO:0000729">
    <property type="term" value="P:DNA double-strand break processing"/>
    <property type="evidence" value="ECO:0007669"/>
    <property type="project" value="UniProtKB-ARBA"/>
</dbReference>
<keyword evidence="16" id="KW-1185">Reference proteome</keyword>
<evidence type="ECO:0000256" key="12">
    <source>
        <dbReference type="SAM" id="MobiDB-lite"/>
    </source>
</evidence>
<comment type="similarity">
    <text evidence="2">Belongs to the helicase family. RecQ subfamily.</text>
</comment>
<feature type="compositionally biased region" description="Low complexity" evidence="12">
    <location>
        <begin position="252"/>
        <end position="270"/>
    </location>
</feature>
<dbReference type="Gene3D" id="1.10.10.10">
    <property type="entry name" value="Winged helix-like DNA-binding domain superfamily/Winged helix DNA-binding domain"/>
    <property type="match status" value="1"/>
</dbReference>
<dbReference type="GO" id="GO:0005634">
    <property type="term" value="C:nucleus"/>
    <property type="evidence" value="ECO:0007669"/>
    <property type="project" value="UniProtKB-SubCell"/>
</dbReference>
<reference evidence="15" key="1">
    <citation type="submission" date="2022-07" db="EMBL/GenBank/DDBJ databases">
        <title>Genome Sequence of Leucocoprinus birnbaumii.</title>
        <authorList>
            <person name="Buettner E."/>
        </authorList>
    </citation>
    <scope>NUCLEOTIDE SEQUENCE</scope>
    <source>
        <strain evidence="15">VT141</strain>
    </source>
</reference>
<dbReference type="Proteomes" id="UP001213000">
    <property type="component" value="Unassembled WGS sequence"/>
</dbReference>
<dbReference type="PROSITE" id="PS51194">
    <property type="entry name" value="HELICASE_CTER"/>
    <property type="match status" value="1"/>
</dbReference>
<protein>
    <recommendedName>
        <fullName evidence="11">DNA 3'-5' helicase</fullName>
        <ecNumber evidence="11">5.6.2.4</ecNumber>
    </recommendedName>
</protein>
<keyword evidence="9" id="KW-0539">Nucleus</keyword>
<comment type="caution">
    <text evidence="15">The sequence shown here is derived from an EMBL/GenBank/DDBJ whole genome shotgun (WGS) entry which is preliminary data.</text>
</comment>
<dbReference type="NCBIfam" id="TIGR00614">
    <property type="entry name" value="recQ_fam"/>
    <property type="match status" value="1"/>
</dbReference>
<dbReference type="FunFam" id="3.40.50.300:FF:000296">
    <property type="entry name" value="ATP-dependent DNA helicase RecQ"/>
    <property type="match status" value="1"/>
</dbReference>
<dbReference type="InterPro" id="IPR032284">
    <property type="entry name" value="RecQ_Zn-bd"/>
</dbReference>
<evidence type="ECO:0000313" key="16">
    <source>
        <dbReference type="Proteomes" id="UP001213000"/>
    </source>
</evidence>
<keyword evidence="8" id="KW-0413">Isomerase</keyword>
<dbReference type="SMART" id="SM00956">
    <property type="entry name" value="RQC"/>
    <property type="match status" value="1"/>
</dbReference>
<evidence type="ECO:0000256" key="7">
    <source>
        <dbReference type="ARBA" id="ARBA00023125"/>
    </source>
</evidence>
<feature type="compositionally biased region" description="Polar residues" evidence="12">
    <location>
        <begin position="134"/>
        <end position="144"/>
    </location>
</feature>
<keyword evidence="5" id="KW-0347">Helicase</keyword>
<dbReference type="InterPro" id="IPR011545">
    <property type="entry name" value="DEAD/DEAH_box_helicase_dom"/>
</dbReference>
<evidence type="ECO:0000256" key="3">
    <source>
        <dbReference type="ARBA" id="ARBA00022741"/>
    </source>
</evidence>
<feature type="region of interest" description="Disordered" evidence="12">
    <location>
        <begin position="895"/>
        <end position="966"/>
    </location>
</feature>
<evidence type="ECO:0000256" key="6">
    <source>
        <dbReference type="ARBA" id="ARBA00022840"/>
    </source>
</evidence>
<comment type="catalytic activity">
    <reaction evidence="10">
        <text>Couples ATP hydrolysis with the unwinding of duplex DNA by translocating in the 3'-5' direction.</text>
        <dbReference type="EC" id="5.6.2.4"/>
    </reaction>
</comment>
<dbReference type="PANTHER" id="PTHR13710:SF149">
    <property type="entry name" value="ATP-DEPENDENT DNA HELICASE TLH2"/>
    <property type="match status" value="1"/>
</dbReference>
<dbReference type="InterPro" id="IPR036388">
    <property type="entry name" value="WH-like_DNA-bd_sf"/>
</dbReference>
<feature type="compositionally biased region" description="Polar residues" evidence="12">
    <location>
        <begin position="73"/>
        <end position="90"/>
    </location>
</feature>
<dbReference type="Pfam" id="PF00271">
    <property type="entry name" value="Helicase_C"/>
    <property type="match status" value="1"/>
</dbReference>
<evidence type="ECO:0000256" key="9">
    <source>
        <dbReference type="ARBA" id="ARBA00023242"/>
    </source>
</evidence>
<keyword evidence="6" id="KW-0067">ATP-binding</keyword>
<dbReference type="GO" id="GO:0031573">
    <property type="term" value="P:mitotic intra-S DNA damage checkpoint signaling"/>
    <property type="evidence" value="ECO:0007669"/>
    <property type="project" value="UniProtKB-ARBA"/>
</dbReference>
<dbReference type="InterPro" id="IPR027417">
    <property type="entry name" value="P-loop_NTPase"/>
</dbReference>
<accession>A0AAD5VI52</accession>
<evidence type="ECO:0000256" key="1">
    <source>
        <dbReference type="ARBA" id="ARBA00004123"/>
    </source>
</evidence>
<dbReference type="GO" id="GO:0016787">
    <property type="term" value="F:hydrolase activity"/>
    <property type="evidence" value="ECO:0007669"/>
    <property type="project" value="UniProtKB-KW"/>
</dbReference>
<dbReference type="CDD" id="cd18794">
    <property type="entry name" value="SF2_C_RecQ"/>
    <property type="match status" value="1"/>
</dbReference>
<evidence type="ECO:0000256" key="2">
    <source>
        <dbReference type="ARBA" id="ARBA00005446"/>
    </source>
</evidence>
<comment type="subcellular location">
    <subcellularLocation>
        <location evidence="1">Nucleus</location>
    </subcellularLocation>
</comment>
<dbReference type="GO" id="GO:0006260">
    <property type="term" value="P:DNA replication"/>
    <property type="evidence" value="ECO:0007669"/>
    <property type="project" value="InterPro"/>
</dbReference>
<evidence type="ECO:0000256" key="8">
    <source>
        <dbReference type="ARBA" id="ARBA00023235"/>
    </source>
</evidence>
<dbReference type="Gene3D" id="3.40.50.300">
    <property type="entry name" value="P-loop containing nucleotide triphosphate hydrolases"/>
    <property type="match status" value="2"/>
</dbReference>
<dbReference type="PANTHER" id="PTHR13710">
    <property type="entry name" value="DNA HELICASE RECQ FAMILY MEMBER"/>
    <property type="match status" value="1"/>
</dbReference>
<dbReference type="GO" id="GO:0005524">
    <property type="term" value="F:ATP binding"/>
    <property type="evidence" value="ECO:0007669"/>
    <property type="project" value="UniProtKB-KW"/>
</dbReference>
<evidence type="ECO:0000259" key="14">
    <source>
        <dbReference type="PROSITE" id="PS51194"/>
    </source>
</evidence>
<dbReference type="SUPFAM" id="SSF52540">
    <property type="entry name" value="P-loop containing nucleoside triphosphate hydrolases"/>
    <property type="match status" value="1"/>
</dbReference>
<evidence type="ECO:0000256" key="4">
    <source>
        <dbReference type="ARBA" id="ARBA00022801"/>
    </source>
</evidence>
<evidence type="ECO:0000256" key="11">
    <source>
        <dbReference type="ARBA" id="ARBA00034808"/>
    </source>
</evidence>
<feature type="region of interest" description="Disordered" evidence="12">
    <location>
        <begin position="1"/>
        <end position="144"/>
    </location>
</feature>
<dbReference type="SMART" id="SM00487">
    <property type="entry name" value="DEXDc"/>
    <property type="match status" value="1"/>
</dbReference>
<dbReference type="GO" id="GO:0000724">
    <property type="term" value="P:double-strand break repair via homologous recombination"/>
    <property type="evidence" value="ECO:0007669"/>
    <property type="project" value="UniProtKB-ARBA"/>
</dbReference>
<evidence type="ECO:0000256" key="10">
    <source>
        <dbReference type="ARBA" id="ARBA00034617"/>
    </source>
</evidence>
<dbReference type="EC" id="5.6.2.4" evidence="11"/>
<dbReference type="InterPro" id="IPR018982">
    <property type="entry name" value="RQC_domain"/>
</dbReference>
<dbReference type="GO" id="GO:0009378">
    <property type="term" value="F:four-way junction helicase activity"/>
    <property type="evidence" value="ECO:0007669"/>
    <property type="project" value="TreeGrafter"/>
</dbReference>
<evidence type="ECO:0000259" key="13">
    <source>
        <dbReference type="PROSITE" id="PS51192"/>
    </source>
</evidence>
<dbReference type="FunFam" id="3.40.50.300:FF:000340">
    <property type="entry name" value="Bloom syndrome, RecQ helicase"/>
    <property type="match status" value="1"/>
</dbReference>
<proteinExistence type="inferred from homology"/>
<feature type="domain" description="Helicase ATP-binding" evidence="13">
    <location>
        <begin position="395"/>
        <end position="571"/>
    </location>
</feature>
<dbReference type="GO" id="GO:0043138">
    <property type="term" value="F:3'-5' DNA helicase activity"/>
    <property type="evidence" value="ECO:0007669"/>
    <property type="project" value="UniProtKB-EC"/>
</dbReference>
<dbReference type="PROSITE" id="PS51192">
    <property type="entry name" value="HELICASE_ATP_BIND_1"/>
    <property type="match status" value="1"/>
</dbReference>
<dbReference type="SMART" id="SM00490">
    <property type="entry name" value="HELICc"/>
    <property type="match status" value="1"/>
</dbReference>
<dbReference type="Pfam" id="PF16124">
    <property type="entry name" value="RecQ_Zn_bind"/>
    <property type="match status" value="1"/>
</dbReference>
<keyword evidence="4" id="KW-0378">Hydrolase</keyword>
<feature type="compositionally biased region" description="Polar residues" evidence="12">
    <location>
        <begin position="43"/>
        <end position="54"/>
    </location>
</feature>
<dbReference type="Pfam" id="PF00270">
    <property type="entry name" value="DEAD"/>
    <property type="match status" value="1"/>
</dbReference>
<dbReference type="EMBL" id="JANIEX010001084">
    <property type="protein sequence ID" value="KAJ3560928.1"/>
    <property type="molecule type" value="Genomic_DNA"/>
</dbReference>
<dbReference type="GO" id="GO:0005737">
    <property type="term" value="C:cytoplasm"/>
    <property type="evidence" value="ECO:0007669"/>
    <property type="project" value="TreeGrafter"/>
</dbReference>
<dbReference type="Pfam" id="PF09382">
    <property type="entry name" value="RQC"/>
    <property type="match status" value="1"/>
</dbReference>
<name>A0AAD5VI52_9AGAR</name>
<gene>
    <name evidence="15" type="ORF">NP233_g10513</name>
</gene>
<feature type="region of interest" description="Disordered" evidence="12">
    <location>
        <begin position="245"/>
        <end position="270"/>
    </location>
</feature>
<evidence type="ECO:0000313" key="15">
    <source>
        <dbReference type="EMBL" id="KAJ3560928.1"/>
    </source>
</evidence>
<feature type="domain" description="Helicase C-terminal" evidence="14">
    <location>
        <begin position="592"/>
        <end position="755"/>
    </location>
</feature>
<dbReference type="InterPro" id="IPR001650">
    <property type="entry name" value="Helicase_C-like"/>
</dbReference>
<keyword evidence="3" id="KW-0547">Nucleotide-binding</keyword>
<keyword evidence="7" id="KW-0238">DNA-binding</keyword>
<dbReference type="CDD" id="cd17920">
    <property type="entry name" value="DEXHc_RecQ"/>
    <property type="match status" value="1"/>
</dbReference>
<organism evidence="15 16">
    <name type="scientific">Leucocoprinus birnbaumii</name>
    <dbReference type="NCBI Taxonomy" id="56174"/>
    <lineage>
        <taxon>Eukaryota</taxon>
        <taxon>Fungi</taxon>
        <taxon>Dikarya</taxon>
        <taxon>Basidiomycota</taxon>
        <taxon>Agaricomycotina</taxon>
        <taxon>Agaricomycetes</taxon>
        <taxon>Agaricomycetidae</taxon>
        <taxon>Agaricales</taxon>
        <taxon>Agaricineae</taxon>
        <taxon>Agaricaceae</taxon>
        <taxon>Leucocoprinus</taxon>
    </lineage>
</organism>
<dbReference type="InterPro" id="IPR014001">
    <property type="entry name" value="Helicase_ATP-bd"/>
</dbReference>
<evidence type="ECO:0000256" key="5">
    <source>
        <dbReference type="ARBA" id="ARBA00022806"/>
    </source>
</evidence>
<dbReference type="GO" id="GO:0003677">
    <property type="term" value="F:DNA binding"/>
    <property type="evidence" value="ECO:0007669"/>
    <property type="project" value="UniProtKB-KW"/>
</dbReference>
<sequence length="1067" mass="119214">MSVPRNNLAELLKRKEQNALGSPQVYTPPPRTRSGPKFKPAISTPSGPSTNILFRTSRFFRHQDSRQAKPSPILTTTSEPIVISDYSNPETPHPLKRNSSDPDVVPDPSPQAFKRPKRAVIASDKENRPPPKVTPSSSKETTPTYVSQLASKAVASPSSSSSMNQSASRPAWMEAHVDLMEVSLEDLRNSKSRQHELLNTVMRLLLDGIGTTIPGDTKRFTSLRKDIEQRIEAIDWVVAQRKGKQRDMTTVSPNSQPISTPTISTPSITNPSVQLPPELSISSISSATFPARSTNAANLTRDRVIEVDDDIEIDTTPTRPQEPDSDAELWDSFELMPDVAIDTDVRAPPTKAAITAAPIDHSRRITTGTYMEEVYHQLEFVFGLKEFRPNQLEAISATLEGKDVFVLMPTGGGKSLCYQLPAVCTSGKTCGVTIVVSPLTALMEDQVSALTAKGVDAFFWSADSLQHEVSAKLFSGDKKPSLLYVTPEKLRASSSCRNLLERLYRQQQLARFAIDEAHCISTWGQDFRSAYQGLGQLRQDYPNVPIIALTATANERTRDDIVDQLRLRNPASFNQSFNRPNLKYYIEKKTKVLDSIVDFIQRKHPNSSGVIYCLSRRSCQNLAEQLQSKGLRAEYFHAGLDKDTKNRLLEEWKKDKFRIIVATIAFGMGIDKPDVRFVIHHDLPKSLSGYYQETGRAGRDGKPADCVLYYSYKDFLTICWMIENDTEREEPLTPEGIDRQKNAAREVVKYCNNISDCRRVQVLRHFGQNFDKRECKGGCDNCLDPRPLVEEDVTIVANNAIDIAEASSSITASQITQYLRGTNANKLRERPGLEDMIGFGTCKGFSKELVELAMDHLMADDLLNLRREKGPSGFFNEYVEVGRTALSFRKNKGRLLVKWRPPPPKAAKAPKQNQERPGKGKGRAAGPVVADPIESFPDDETPKATGSSSTQSSSTPPQPTPFPDTMVSLYKKLGKIRDKVRKLHHPDTTKEEEDMSETLIQSLSFSPPQDYAEFDRIIMEIEASQELSPMFKTYGKEFAQACVQHHLETSNSKVPVGMYDRFAHQPN</sequence>
<dbReference type="GO" id="GO:0031422">
    <property type="term" value="C:RecQ family helicase-topoisomerase III complex"/>
    <property type="evidence" value="ECO:0007669"/>
    <property type="project" value="UniProtKB-ARBA"/>
</dbReference>
<dbReference type="AlphaFoldDB" id="A0AAD5VI52"/>